<name>A0A0G4FCD1_9ALVE</name>
<evidence type="ECO:0000256" key="1">
    <source>
        <dbReference type="SAM" id="Phobius"/>
    </source>
</evidence>
<organism evidence="2">
    <name type="scientific">Chromera velia CCMP2878</name>
    <dbReference type="NCBI Taxonomy" id="1169474"/>
    <lineage>
        <taxon>Eukaryota</taxon>
        <taxon>Sar</taxon>
        <taxon>Alveolata</taxon>
        <taxon>Colpodellida</taxon>
        <taxon>Chromeraceae</taxon>
        <taxon>Chromera</taxon>
    </lineage>
</organism>
<keyword evidence="1" id="KW-1133">Transmembrane helix</keyword>
<evidence type="ECO:0000313" key="2">
    <source>
        <dbReference type="EMBL" id="CEM10861.1"/>
    </source>
</evidence>
<protein>
    <submittedName>
        <fullName evidence="2">Uncharacterized protein</fullName>
    </submittedName>
</protein>
<gene>
    <name evidence="2" type="ORF">Cvel_16314</name>
</gene>
<reference evidence="2" key="1">
    <citation type="submission" date="2014-11" db="EMBL/GenBank/DDBJ databases">
        <authorList>
            <person name="Otto D Thomas"/>
            <person name="Naeem Raeece"/>
        </authorList>
    </citation>
    <scope>NUCLEOTIDE SEQUENCE</scope>
</reference>
<proteinExistence type="predicted"/>
<dbReference type="VEuPathDB" id="CryptoDB:Cvel_16314"/>
<accession>A0A0G4FCD1</accession>
<keyword evidence="1" id="KW-0472">Membrane</keyword>
<dbReference type="AlphaFoldDB" id="A0A0G4FCD1"/>
<keyword evidence="1" id="KW-0812">Transmembrane</keyword>
<feature type="transmembrane region" description="Helical" evidence="1">
    <location>
        <begin position="189"/>
        <end position="208"/>
    </location>
</feature>
<sequence>MDTRVLQTDPHPDYPPLAEVLQEFRSTNQAVTMEQDLPTCTVELDASSYNALLQYGGTLSSHATFAVGPGGSAAGYGTSSFKRMRYVRVDPALTQSCTGERLKAFVKRCCHKDADWAYLYTPADWEKRKEFDQKWGELHEDTWWKWPLLFTKILLFVAGLSLTVLGATFTHYCDPESYFSDTEMCSTAVSLLIAGVILSVALITVQTIQWCTHRAQRKHLWDNVCPTTYLIDRNYVVLAGA</sequence>
<dbReference type="EMBL" id="CDMZ01000278">
    <property type="protein sequence ID" value="CEM10861.1"/>
    <property type="molecule type" value="Genomic_DNA"/>
</dbReference>
<feature type="transmembrane region" description="Helical" evidence="1">
    <location>
        <begin position="149"/>
        <end position="169"/>
    </location>
</feature>